<dbReference type="GO" id="GO:0016998">
    <property type="term" value="P:cell wall macromolecule catabolic process"/>
    <property type="evidence" value="ECO:0007669"/>
    <property type="project" value="InterPro"/>
</dbReference>
<dbReference type="Proteomes" id="UP000053820">
    <property type="component" value="Unassembled WGS sequence"/>
</dbReference>
<dbReference type="AlphaFoldDB" id="A0A0C9VYK3"/>
<evidence type="ECO:0000256" key="12">
    <source>
        <dbReference type="SAM" id="SignalP"/>
    </source>
</evidence>
<dbReference type="GO" id="GO:0003796">
    <property type="term" value="F:lysozyme activity"/>
    <property type="evidence" value="ECO:0007669"/>
    <property type="project" value="UniProtKB-EC"/>
</dbReference>
<evidence type="ECO:0000256" key="6">
    <source>
        <dbReference type="ARBA" id="ARBA00022638"/>
    </source>
</evidence>
<keyword evidence="12" id="KW-0732">Signal</keyword>
<evidence type="ECO:0000256" key="4">
    <source>
        <dbReference type="ARBA" id="ARBA00022525"/>
    </source>
</evidence>
<dbReference type="PANTHER" id="PTHR34135">
    <property type="entry name" value="LYSOZYME"/>
    <property type="match status" value="1"/>
</dbReference>
<evidence type="ECO:0000256" key="11">
    <source>
        <dbReference type="RuleBase" id="RU361176"/>
    </source>
</evidence>
<comment type="subcellular location">
    <subcellularLocation>
        <location evidence="2">Secreted</location>
    </subcellularLocation>
</comment>
<dbReference type="EC" id="3.2.1.17" evidence="11"/>
<evidence type="ECO:0000256" key="5">
    <source>
        <dbReference type="ARBA" id="ARBA00022529"/>
    </source>
</evidence>
<evidence type="ECO:0000256" key="7">
    <source>
        <dbReference type="ARBA" id="ARBA00022801"/>
    </source>
</evidence>
<dbReference type="OrthoDB" id="6590422at2759"/>
<keyword evidence="6" id="KW-0081">Bacteriolytic enzyme</keyword>
<reference evidence="13 14" key="1">
    <citation type="submission" date="2014-04" db="EMBL/GenBank/DDBJ databases">
        <title>Evolutionary Origins and Diversification of the Mycorrhizal Mutualists.</title>
        <authorList>
            <consortium name="DOE Joint Genome Institute"/>
            <consortium name="Mycorrhizal Genomics Consortium"/>
            <person name="Kohler A."/>
            <person name="Kuo A."/>
            <person name="Nagy L.G."/>
            <person name="Floudas D."/>
            <person name="Copeland A."/>
            <person name="Barry K.W."/>
            <person name="Cichocki N."/>
            <person name="Veneault-Fourrey C."/>
            <person name="LaButti K."/>
            <person name="Lindquist E.A."/>
            <person name="Lipzen A."/>
            <person name="Lundell T."/>
            <person name="Morin E."/>
            <person name="Murat C."/>
            <person name="Riley R."/>
            <person name="Ohm R."/>
            <person name="Sun H."/>
            <person name="Tunlid A."/>
            <person name="Henrissat B."/>
            <person name="Grigoriev I.V."/>
            <person name="Hibbett D.S."/>
            <person name="Martin F."/>
        </authorList>
    </citation>
    <scope>NUCLEOTIDE SEQUENCE [LARGE SCALE GENOMIC DNA]</scope>
    <source>
        <strain evidence="13 14">MD-312</strain>
    </source>
</reference>
<keyword evidence="7 11" id="KW-0378">Hydrolase</keyword>
<dbReference type="PANTHER" id="PTHR34135:SF2">
    <property type="entry name" value="LYSOZYME"/>
    <property type="match status" value="1"/>
</dbReference>
<gene>
    <name evidence="13" type="ORF">HYDPIDRAFT_29685</name>
</gene>
<keyword evidence="9 11" id="KW-0326">Glycosidase</keyword>
<protein>
    <recommendedName>
        <fullName evidence="11">Lysozyme</fullName>
        <ecNumber evidence="11">3.2.1.17</ecNumber>
    </recommendedName>
</protein>
<dbReference type="InterPro" id="IPR008270">
    <property type="entry name" value="Glyco_hydro_25_AS"/>
</dbReference>
<evidence type="ECO:0000256" key="10">
    <source>
        <dbReference type="ARBA" id="ARBA00055588"/>
    </source>
</evidence>
<accession>A0A0C9VYK3</accession>
<keyword evidence="4" id="KW-0964">Secreted</keyword>
<feature type="signal peptide" evidence="12">
    <location>
        <begin position="1"/>
        <end position="17"/>
    </location>
</feature>
<keyword evidence="5" id="KW-0929">Antimicrobial</keyword>
<comment type="similarity">
    <text evidence="3 11">Belongs to the glycosyl hydrolase 25 family.</text>
</comment>
<proteinExistence type="inferred from homology"/>
<dbReference type="Gene3D" id="3.20.20.80">
    <property type="entry name" value="Glycosidases"/>
    <property type="match status" value="1"/>
</dbReference>
<dbReference type="PROSITE" id="PS51904">
    <property type="entry name" value="GLYCOSYL_HYDROL_F25_2"/>
    <property type="match status" value="1"/>
</dbReference>
<keyword evidence="14" id="KW-1185">Reference proteome</keyword>
<name>A0A0C9VYK3_9AGAM</name>
<dbReference type="GO" id="GO:0042742">
    <property type="term" value="P:defense response to bacterium"/>
    <property type="evidence" value="ECO:0007669"/>
    <property type="project" value="UniProtKB-KW"/>
</dbReference>
<evidence type="ECO:0000256" key="3">
    <source>
        <dbReference type="ARBA" id="ARBA00010646"/>
    </source>
</evidence>
<comment type="function">
    <text evidence="10">This enzyme has both lysozyme (acetylmuramidase) and diacetylmuramidase activities.</text>
</comment>
<dbReference type="FunFam" id="3.20.20.80:FF:000060">
    <property type="entry name" value="Lysozyme M1"/>
    <property type="match status" value="1"/>
</dbReference>
<organism evidence="13 14">
    <name type="scientific">Hydnomerulius pinastri MD-312</name>
    <dbReference type="NCBI Taxonomy" id="994086"/>
    <lineage>
        <taxon>Eukaryota</taxon>
        <taxon>Fungi</taxon>
        <taxon>Dikarya</taxon>
        <taxon>Basidiomycota</taxon>
        <taxon>Agaricomycotina</taxon>
        <taxon>Agaricomycetes</taxon>
        <taxon>Agaricomycetidae</taxon>
        <taxon>Boletales</taxon>
        <taxon>Boletales incertae sedis</taxon>
        <taxon>Leucogyrophana</taxon>
    </lineage>
</organism>
<dbReference type="PROSITE" id="PS00953">
    <property type="entry name" value="GLYCOSYL_HYDROL_F25_1"/>
    <property type="match status" value="1"/>
</dbReference>
<dbReference type="SUPFAM" id="SSF51445">
    <property type="entry name" value="(Trans)glycosidases"/>
    <property type="match status" value="1"/>
</dbReference>
<dbReference type="EMBL" id="KN839851">
    <property type="protein sequence ID" value="KIJ63445.1"/>
    <property type="molecule type" value="Genomic_DNA"/>
</dbReference>
<dbReference type="HOGENOM" id="CLU_044973_4_0_1"/>
<dbReference type="InterPro" id="IPR002053">
    <property type="entry name" value="Glyco_hydro_25"/>
</dbReference>
<dbReference type="Pfam" id="PF01183">
    <property type="entry name" value="Glyco_hydro_25"/>
    <property type="match status" value="1"/>
</dbReference>
<dbReference type="InterPro" id="IPR018077">
    <property type="entry name" value="Glyco_hydro_fam25_subgr"/>
</dbReference>
<comment type="catalytic activity">
    <reaction evidence="1 11">
        <text>Hydrolysis of (1-&gt;4)-beta-linkages between N-acetylmuramic acid and N-acetyl-D-glucosamine residues in a peptidoglycan and between N-acetyl-D-glucosamine residues in chitodextrins.</text>
        <dbReference type="EC" id="3.2.1.17"/>
    </reaction>
</comment>
<dbReference type="SMART" id="SM00641">
    <property type="entry name" value="Glyco_25"/>
    <property type="match status" value="1"/>
</dbReference>
<dbReference type="GO" id="GO:0031640">
    <property type="term" value="P:killing of cells of another organism"/>
    <property type="evidence" value="ECO:0007669"/>
    <property type="project" value="UniProtKB-KW"/>
</dbReference>
<dbReference type="GO" id="GO:0016052">
    <property type="term" value="P:carbohydrate catabolic process"/>
    <property type="evidence" value="ECO:0007669"/>
    <property type="project" value="TreeGrafter"/>
</dbReference>
<evidence type="ECO:0000256" key="1">
    <source>
        <dbReference type="ARBA" id="ARBA00000632"/>
    </source>
</evidence>
<evidence type="ECO:0000313" key="13">
    <source>
        <dbReference type="EMBL" id="KIJ63445.1"/>
    </source>
</evidence>
<evidence type="ECO:0000256" key="9">
    <source>
        <dbReference type="ARBA" id="ARBA00023295"/>
    </source>
</evidence>
<evidence type="ECO:0000313" key="14">
    <source>
        <dbReference type="Proteomes" id="UP000053820"/>
    </source>
</evidence>
<evidence type="ECO:0000256" key="2">
    <source>
        <dbReference type="ARBA" id="ARBA00004613"/>
    </source>
</evidence>
<feature type="chain" id="PRO_5002205038" description="Lysozyme" evidence="12">
    <location>
        <begin position="18"/>
        <end position="232"/>
    </location>
</feature>
<dbReference type="InterPro" id="IPR017853">
    <property type="entry name" value="GH"/>
</dbReference>
<evidence type="ECO:0000256" key="8">
    <source>
        <dbReference type="ARBA" id="ARBA00023157"/>
    </source>
</evidence>
<sequence>MKFFAPFALLAAALVSASPVEKRSDPFGIDVSSNQGSVNWSSWKSKGVTFAYIKATEGVSYINPDFSSQYTGATKAGMIRGGYHFAHPNDGAGSTQASYFLKHGGGWSADGRTLPGALDIEYNPSKGSPECYGLSHSSMVSWVSSFSSEYHSKTGRYPVIYTTTDWWKSCTGNSGAFASNSPLWIAHPGSSIGPLPAGWKYTTFWQYGTESHTDVNKFNGDATGLKKIALGH</sequence>
<dbReference type="GO" id="GO:0009253">
    <property type="term" value="P:peptidoglycan catabolic process"/>
    <property type="evidence" value="ECO:0007669"/>
    <property type="project" value="InterPro"/>
</dbReference>
<keyword evidence="8" id="KW-1015">Disulfide bond</keyword>
<dbReference type="GO" id="GO:0005576">
    <property type="term" value="C:extracellular region"/>
    <property type="evidence" value="ECO:0007669"/>
    <property type="project" value="UniProtKB-SubCell"/>
</dbReference>